<name>A0AAN8M4U0_9TELE</name>
<comment type="caution">
    <text evidence="1">The sequence shown here is derived from an EMBL/GenBank/DDBJ whole genome shotgun (WGS) entry which is preliminary data.</text>
</comment>
<organism evidence="1 2">
    <name type="scientific">Coregonus suidteri</name>
    <dbReference type="NCBI Taxonomy" id="861788"/>
    <lineage>
        <taxon>Eukaryota</taxon>
        <taxon>Metazoa</taxon>
        <taxon>Chordata</taxon>
        <taxon>Craniata</taxon>
        <taxon>Vertebrata</taxon>
        <taxon>Euteleostomi</taxon>
        <taxon>Actinopterygii</taxon>
        <taxon>Neopterygii</taxon>
        <taxon>Teleostei</taxon>
        <taxon>Protacanthopterygii</taxon>
        <taxon>Salmoniformes</taxon>
        <taxon>Salmonidae</taxon>
        <taxon>Coregoninae</taxon>
        <taxon>Coregonus</taxon>
    </lineage>
</organism>
<reference evidence="1 2" key="1">
    <citation type="submission" date="2021-04" db="EMBL/GenBank/DDBJ databases">
        <authorList>
            <person name="De Guttry C."/>
            <person name="Zahm M."/>
            <person name="Klopp C."/>
            <person name="Cabau C."/>
            <person name="Louis A."/>
            <person name="Berthelot C."/>
            <person name="Parey E."/>
            <person name="Roest Crollius H."/>
            <person name="Montfort J."/>
            <person name="Robinson-Rechavi M."/>
            <person name="Bucao C."/>
            <person name="Bouchez O."/>
            <person name="Gislard M."/>
            <person name="Lluch J."/>
            <person name="Milhes M."/>
            <person name="Lampietro C."/>
            <person name="Lopez Roques C."/>
            <person name="Donnadieu C."/>
            <person name="Braasch I."/>
            <person name="Desvignes T."/>
            <person name="Postlethwait J."/>
            <person name="Bobe J."/>
            <person name="Wedekind C."/>
            <person name="Guiguen Y."/>
        </authorList>
    </citation>
    <scope>NUCLEOTIDE SEQUENCE [LARGE SCALE GENOMIC DNA]</scope>
    <source>
        <strain evidence="1">Cs_M1</strain>
        <tissue evidence="1">Blood</tissue>
    </source>
</reference>
<dbReference type="SUPFAM" id="SSF81321">
    <property type="entry name" value="Family A G protein-coupled receptor-like"/>
    <property type="match status" value="1"/>
</dbReference>
<sequence>MGIGAETNPPTTAHSVVMWLGYFNSTVNPILYPALNRDFCKAHWELLRCRGPRWRHVHNYLFLTQWHYFTDTNKGHIPPPPPQE</sequence>
<keyword evidence="2" id="KW-1185">Reference proteome</keyword>
<dbReference type="Gene3D" id="1.20.1070.10">
    <property type="entry name" value="Rhodopsin 7-helix transmembrane proteins"/>
    <property type="match status" value="1"/>
</dbReference>
<proteinExistence type="predicted"/>
<evidence type="ECO:0000313" key="1">
    <source>
        <dbReference type="EMBL" id="KAK6322149.1"/>
    </source>
</evidence>
<accession>A0AAN8M4U0</accession>
<protein>
    <submittedName>
        <fullName evidence="1">Uncharacterized protein</fullName>
    </submittedName>
</protein>
<dbReference type="AlphaFoldDB" id="A0AAN8M4U0"/>
<evidence type="ECO:0000313" key="2">
    <source>
        <dbReference type="Proteomes" id="UP001356427"/>
    </source>
</evidence>
<dbReference type="EMBL" id="JAGTTL010000005">
    <property type="protein sequence ID" value="KAK6322149.1"/>
    <property type="molecule type" value="Genomic_DNA"/>
</dbReference>
<gene>
    <name evidence="1" type="ORF">J4Q44_G00069410</name>
</gene>
<dbReference type="Proteomes" id="UP001356427">
    <property type="component" value="Unassembled WGS sequence"/>
</dbReference>